<feature type="non-terminal residue" evidence="2">
    <location>
        <position position="1"/>
    </location>
</feature>
<evidence type="ECO:0000313" key="2">
    <source>
        <dbReference type="EMBL" id="KAH9297908.1"/>
    </source>
</evidence>
<dbReference type="AlphaFoldDB" id="A0AA38FCU0"/>
<proteinExistence type="predicted"/>
<name>A0AA38FCU0_TAXCH</name>
<sequence>LVNRSPTRFTQGSRGIKQGDPISLLLWSMSTLVGWMDNNGETEETGSGSLWRSEETQ</sequence>
<gene>
    <name evidence="2" type="ORF">KI387_029590</name>
</gene>
<evidence type="ECO:0000313" key="3">
    <source>
        <dbReference type="Proteomes" id="UP000824469"/>
    </source>
</evidence>
<feature type="region of interest" description="Disordered" evidence="1">
    <location>
        <begin position="36"/>
        <end position="57"/>
    </location>
</feature>
<reference evidence="2 3" key="1">
    <citation type="journal article" date="2021" name="Nat. Plants">
        <title>The Taxus genome provides insights into paclitaxel biosynthesis.</title>
        <authorList>
            <person name="Xiong X."/>
            <person name="Gou J."/>
            <person name="Liao Q."/>
            <person name="Li Y."/>
            <person name="Zhou Q."/>
            <person name="Bi G."/>
            <person name="Li C."/>
            <person name="Du R."/>
            <person name="Wang X."/>
            <person name="Sun T."/>
            <person name="Guo L."/>
            <person name="Liang H."/>
            <person name="Lu P."/>
            <person name="Wu Y."/>
            <person name="Zhang Z."/>
            <person name="Ro D.K."/>
            <person name="Shang Y."/>
            <person name="Huang S."/>
            <person name="Yan J."/>
        </authorList>
    </citation>
    <scope>NUCLEOTIDE SEQUENCE [LARGE SCALE GENOMIC DNA]</scope>
    <source>
        <strain evidence="2">Ta-2019</strain>
    </source>
</reference>
<organism evidence="2 3">
    <name type="scientific">Taxus chinensis</name>
    <name type="common">Chinese yew</name>
    <name type="synonym">Taxus wallichiana var. chinensis</name>
    <dbReference type="NCBI Taxonomy" id="29808"/>
    <lineage>
        <taxon>Eukaryota</taxon>
        <taxon>Viridiplantae</taxon>
        <taxon>Streptophyta</taxon>
        <taxon>Embryophyta</taxon>
        <taxon>Tracheophyta</taxon>
        <taxon>Spermatophyta</taxon>
        <taxon>Pinopsida</taxon>
        <taxon>Pinidae</taxon>
        <taxon>Conifers II</taxon>
        <taxon>Cupressales</taxon>
        <taxon>Taxaceae</taxon>
        <taxon>Taxus</taxon>
    </lineage>
</organism>
<keyword evidence="3" id="KW-1185">Reference proteome</keyword>
<evidence type="ECO:0000256" key="1">
    <source>
        <dbReference type="SAM" id="MobiDB-lite"/>
    </source>
</evidence>
<protein>
    <submittedName>
        <fullName evidence="2">Uncharacterized protein</fullName>
    </submittedName>
</protein>
<accession>A0AA38FCU0</accession>
<dbReference type="EMBL" id="JAHRHJ020000010">
    <property type="protein sequence ID" value="KAH9297908.1"/>
    <property type="molecule type" value="Genomic_DNA"/>
</dbReference>
<dbReference type="Proteomes" id="UP000824469">
    <property type="component" value="Unassembled WGS sequence"/>
</dbReference>
<feature type="non-terminal residue" evidence="2">
    <location>
        <position position="57"/>
    </location>
</feature>
<comment type="caution">
    <text evidence="2">The sequence shown here is derived from an EMBL/GenBank/DDBJ whole genome shotgun (WGS) entry which is preliminary data.</text>
</comment>